<dbReference type="AlphaFoldDB" id="A0A1U7HHU5"/>
<dbReference type="EMBL" id="MRCC01000017">
    <property type="protein sequence ID" value="OKH23129.1"/>
    <property type="molecule type" value="Genomic_DNA"/>
</dbReference>
<name>A0A1U7HHU5_9CHRO</name>
<evidence type="ECO:0000259" key="1">
    <source>
        <dbReference type="Pfam" id="PF19247"/>
    </source>
</evidence>
<organism evidence="2 3">
    <name type="scientific">Chroogloeocystis siderophila 5.2 s.c.1</name>
    <dbReference type="NCBI Taxonomy" id="247279"/>
    <lineage>
        <taxon>Bacteria</taxon>
        <taxon>Bacillati</taxon>
        <taxon>Cyanobacteriota</taxon>
        <taxon>Cyanophyceae</taxon>
        <taxon>Oscillatoriophycideae</taxon>
        <taxon>Chroococcales</taxon>
        <taxon>Chroococcaceae</taxon>
        <taxon>Chroogloeocystis</taxon>
    </lineage>
</organism>
<dbReference type="Pfam" id="PF19247">
    <property type="entry name" value="DUF5895"/>
    <property type="match status" value="1"/>
</dbReference>
<keyword evidence="3" id="KW-1185">Reference proteome</keyword>
<reference evidence="2 3" key="1">
    <citation type="submission" date="2016-11" db="EMBL/GenBank/DDBJ databases">
        <title>Draft Genome Sequences of Nine Cyanobacterial Strains from Diverse Habitats.</title>
        <authorList>
            <person name="Zhu T."/>
            <person name="Hou S."/>
            <person name="Lu X."/>
            <person name="Hess W.R."/>
        </authorList>
    </citation>
    <scope>NUCLEOTIDE SEQUENCE [LARGE SCALE GENOMIC DNA]</scope>
    <source>
        <strain evidence="2 3">5.2 s.c.1</strain>
    </source>
</reference>
<feature type="domain" description="DUF5895" evidence="1">
    <location>
        <begin position="12"/>
        <end position="163"/>
    </location>
</feature>
<protein>
    <recommendedName>
        <fullName evidence="1">DUF5895 domain-containing protein</fullName>
    </recommendedName>
</protein>
<sequence>MVSSVTHTPSFDFDDDKFKAPASEILPWCQMINPQWGENGLKPYGLAITQENAKLVGFTPDENWQQVEYTFGSGEIVELLMTSTPRILVLHRGPVCIKDRTTNTTLGRLIDHYESFTNEKPKFKTFTRYLVFLVGKNQKLLHHSPLRLTLSGAAGASFSTAFRTSKNGQVTSGFTLELEKAYAAFRHQSFAAKSGLFHAHGVFCPIITSEERGTAPNKALVAVTVDYEHPTAENLVEYLIPTNSEESAVICQTFETYQDFGKEQPKLEAASTPDVEEIADSDRFDEYDFDAAPY</sequence>
<dbReference type="Proteomes" id="UP000185984">
    <property type="component" value="Unassembled WGS sequence"/>
</dbReference>
<evidence type="ECO:0000313" key="3">
    <source>
        <dbReference type="Proteomes" id="UP000185984"/>
    </source>
</evidence>
<dbReference type="OrthoDB" id="504903at2"/>
<comment type="caution">
    <text evidence="2">The sequence shown here is derived from an EMBL/GenBank/DDBJ whole genome shotgun (WGS) entry which is preliminary data.</text>
</comment>
<dbReference type="RefSeq" id="WP_073550995.1">
    <property type="nucleotide sequence ID" value="NZ_CAWMVK010000009.1"/>
</dbReference>
<accession>A0A1U7HHU5</accession>
<dbReference type="STRING" id="247279.NIES1031_18715"/>
<proteinExistence type="predicted"/>
<evidence type="ECO:0000313" key="2">
    <source>
        <dbReference type="EMBL" id="OKH23129.1"/>
    </source>
</evidence>
<gene>
    <name evidence="2" type="ORF">NIES1031_18715</name>
</gene>
<dbReference type="InterPro" id="IPR045414">
    <property type="entry name" value="DUF5895"/>
</dbReference>